<dbReference type="InterPro" id="IPR006913">
    <property type="entry name" value="CENP-V/GFA"/>
</dbReference>
<dbReference type="SUPFAM" id="SSF51316">
    <property type="entry name" value="Mss4-like"/>
    <property type="match status" value="1"/>
</dbReference>
<evidence type="ECO:0000256" key="1">
    <source>
        <dbReference type="ARBA" id="ARBA00005495"/>
    </source>
</evidence>
<proteinExistence type="inferred from homology"/>
<dbReference type="PROSITE" id="PS51891">
    <property type="entry name" value="CENP_V_GFA"/>
    <property type="match status" value="1"/>
</dbReference>
<gene>
    <name evidence="6" type="ORF">EKE94_11725</name>
</gene>
<comment type="caution">
    <text evidence="6">The sequence shown here is derived from an EMBL/GenBank/DDBJ whole genome shotgun (WGS) entry which is preliminary data.</text>
</comment>
<reference evidence="6 7" key="1">
    <citation type="submission" date="2018-11" db="EMBL/GenBank/DDBJ databases">
        <title>Mesobaculum littorinae gen. nov., sp. nov., isolated from Littorina scabra that represents a novel genus of the order Rhodobacteraceae.</title>
        <authorList>
            <person name="Li F."/>
        </authorList>
    </citation>
    <scope>NUCLEOTIDE SEQUENCE [LARGE SCALE GENOMIC DNA]</scope>
    <source>
        <strain evidence="6 7">M0103</strain>
    </source>
</reference>
<name>A0A438AHL8_9RHOB</name>
<evidence type="ECO:0000256" key="4">
    <source>
        <dbReference type="ARBA" id="ARBA00023239"/>
    </source>
</evidence>
<dbReference type="EMBL" id="RQXX01000003">
    <property type="protein sequence ID" value="RVV98115.1"/>
    <property type="molecule type" value="Genomic_DNA"/>
</dbReference>
<keyword evidence="4" id="KW-0456">Lyase</keyword>
<protein>
    <submittedName>
        <fullName evidence="6">GFA family protein</fullName>
    </submittedName>
</protein>
<evidence type="ECO:0000256" key="3">
    <source>
        <dbReference type="ARBA" id="ARBA00022833"/>
    </source>
</evidence>
<dbReference type="AlphaFoldDB" id="A0A438AHL8"/>
<dbReference type="GO" id="GO:0046872">
    <property type="term" value="F:metal ion binding"/>
    <property type="evidence" value="ECO:0007669"/>
    <property type="project" value="UniProtKB-KW"/>
</dbReference>
<dbReference type="InterPro" id="IPR011057">
    <property type="entry name" value="Mss4-like_sf"/>
</dbReference>
<evidence type="ECO:0000259" key="5">
    <source>
        <dbReference type="PROSITE" id="PS51891"/>
    </source>
</evidence>
<dbReference type="Pfam" id="PF04828">
    <property type="entry name" value="GFA"/>
    <property type="match status" value="1"/>
</dbReference>
<keyword evidence="7" id="KW-1185">Reference proteome</keyword>
<feature type="domain" description="CENP-V/GFA" evidence="5">
    <location>
        <begin position="14"/>
        <end position="130"/>
    </location>
</feature>
<dbReference type="RefSeq" id="WP_127906781.1">
    <property type="nucleotide sequence ID" value="NZ_RQXX01000003.1"/>
</dbReference>
<evidence type="ECO:0000256" key="2">
    <source>
        <dbReference type="ARBA" id="ARBA00022723"/>
    </source>
</evidence>
<dbReference type="PANTHER" id="PTHR33337">
    <property type="entry name" value="GFA DOMAIN-CONTAINING PROTEIN"/>
    <property type="match status" value="1"/>
</dbReference>
<dbReference type="Gene3D" id="3.90.1590.10">
    <property type="entry name" value="glutathione-dependent formaldehyde- activating enzyme (gfa)"/>
    <property type="match status" value="1"/>
</dbReference>
<dbReference type="GO" id="GO:0016846">
    <property type="term" value="F:carbon-sulfur lyase activity"/>
    <property type="evidence" value="ECO:0007669"/>
    <property type="project" value="InterPro"/>
</dbReference>
<accession>A0A438AHL8</accession>
<organism evidence="6 7">
    <name type="scientific">Mesobaculum littorinae</name>
    <dbReference type="NCBI Taxonomy" id="2486419"/>
    <lineage>
        <taxon>Bacteria</taxon>
        <taxon>Pseudomonadati</taxon>
        <taxon>Pseudomonadota</taxon>
        <taxon>Alphaproteobacteria</taxon>
        <taxon>Rhodobacterales</taxon>
        <taxon>Roseobacteraceae</taxon>
        <taxon>Mesobaculum</taxon>
    </lineage>
</organism>
<evidence type="ECO:0000313" key="6">
    <source>
        <dbReference type="EMBL" id="RVV98115.1"/>
    </source>
</evidence>
<dbReference type="OrthoDB" id="9807246at2"/>
<dbReference type="PANTHER" id="PTHR33337:SF40">
    <property type="entry name" value="CENP-V_GFA DOMAIN-CONTAINING PROTEIN-RELATED"/>
    <property type="match status" value="1"/>
</dbReference>
<dbReference type="Proteomes" id="UP000285908">
    <property type="component" value="Unassembled WGS sequence"/>
</dbReference>
<keyword evidence="3" id="KW-0862">Zinc</keyword>
<sequence>MTQISPVVLPAGPLTGGCQCSAVRYRLTGVPLTYYLCHCTICQRQSGSAFGESLQMRAGDVEISGETVVHAYEGGSGTTVEARFCPRCHVRLTHRRADSEVAVIKAGTLDRRDWLRPAGHIFAATAQPWMPLDDTVALVDADRPDMARLHDRWQLMLQAGNPCAEHDIEETDR</sequence>
<keyword evidence="2" id="KW-0479">Metal-binding</keyword>
<comment type="similarity">
    <text evidence="1">Belongs to the Gfa family.</text>
</comment>
<evidence type="ECO:0000313" key="7">
    <source>
        <dbReference type="Proteomes" id="UP000285908"/>
    </source>
</evidence>